<dbReference type="PANTHER" id="PTHR46054">
    <property type="entry name" value="MATERNAL EFFECT PROTEIN STAUFEN"/>
    <property type="match status" value="1"/>
</dbReference>
<feature type="compositionally biased region" description="Basic and acidic residues" evidence="3">
    <location>
        <begin position="329"/>
        <end position="352"/>
    </location>
</feature>
<dbReference type="PANTHER" id="PTHR46054:SF3">
    <property type="entry name" value="MATERNAL EFFECT PROTEIN STAUFEN"/>
    <property type="match status" value="1"/>
</dbReference>
<keyword evidence="5" id="KW-1185">Reference proteome</keyword>
<dbReference type="SUPFAM" id="SSF54768">
    <property type="entry name" value="dsRNA-binding domain-like"/>
    <property type="match status" value="3"/>
</dbReference>
<dbReference type="GO" id="GO:0043025">
    <property type="term" value="C:neuronal cell body"/>
    <property type="evidence" value="ECO:0007669"/>
    <property type="project" value="TreeGrafter"/>
</dbReference>
<dbReference type="GO" id="GO:0010494">
    <property type="term" value="C:cytoplasmic stress granule"/>
    <property type="evidence" value="ECO:0007669"/>
    <property type="project" value="TreeGrafter"/>
</dbReference>
<accession>A0A914ECN9</accession>
<dbReference type="Proteomes" id="UP000887540">
    <property type="component" value="Unplaced"/>
</dbReference>
<feature type="domain" description="DRBM" evidence="4">
    <location>
        <begin position="507"/>
        <end position="575"/>
    </location>
</feature>
<name>A0A914ECN9_9BILA</name>
<dbReference type="GO" id="GO:0098964">
    <property type="term" value="P:anterograde dendritic transport of messenger ribonucleoprotein complex"/>
    <property type="evidence" value="ECO:0007669"/>
    <property type="project" value="TreeGrafter"/>
</dbReference>
<reference evidence="6" key="1">
    <citation type="submission" date="2022-11" db="UniProtKB">
        <authorList>
            <consortium name="WormBaseParasite"/>
        </authorList>
    </citation>
    <scope>IDENTIFICATION</scope>
</reference>
<dbReference type="SMART" id="SM00358">
    <property type="entry name" value="DSRM"/>
    <property type="match status" value="3"/>
</dbReference>
<dbReference type="InterPro" id="IPR051740">
    <property type="entry name" value="DRBM-containing_protein"/>
</dbReference>
<dbReference type="WBParaSite" id="ACRNAN_scaffold7342.g17360.t1">
    <property type="protein sequence ID" value="ACRNAN_scaffold7342.g17360.t1"/>
    <property type="gene ID" value="ACRNAN_scaffold7342.g17360"/>
</dbReference>
<dbReference type="GO" id="GO:0003729">
    <property type="term" value="F:mRNA binding"/>
    <property type="evidence" value="ECO:0007669"/>
    <property type="project" value="TreeGrafter"/>
</dbReference>
<dbReference type="Gene3D" id="3.30.160.20">
    <property type="match status" value="4"/>
</dbReference>
<protein>
    <submittedName>
        <fullName evidence="6">DRBM domain-containing protein</fullName>
    </submittedName>
</protein>
<evidence type="ECO:0000256" key="2">
    <source>
        <dbReference type="PROSITE-ProRule" id="PRU00266"/>
    </source>
</evidence>
<feature type="domain" description="DRBM" evidence="4">
    <location>
        <begin position="389"/>
        <end position="460"/>
    </location>
</feature>
<dbReference type="Pfam" id="PF00035">
    <property type="entry name" value="dsrm"/>
    <property type="match status" value="3"/>
</dbReference>
<dbReference type="GO" id="GO:0008298">
    <property type="term" value="P:intracellular mRNA localization"/>
    <property type="evidence" value="ECO:0007669"/>
    <property type="project" value="TreeGrafter"/>
</dbReference>
<feature type="compositionally biased region" description="Polar residues" evidence="3">
    <location>
        <begin position="1"/>
        <end position="10"/>
    </location>
</feature>
<dbReference type="FunFam" id="3.30.160.20:FF:000007">
    <property type="entry name" value="Double-stranded RNA-binding protein Staufen homolog 1"/>
    <property type="match status" value="2"/>
</dbReference>
<feature type="region of interest" description="Disordered" evidence="3">
    <location>
        <begin position="329"/>
        <end position="389"/>
    </location>
</feature>
<organism evidence="5 6">
    <name type="scientific">Acrobeloides nanus</name>
    <dbReference type="NCBI Taxonomy" id="290746"/>
    <lineage>
        <taxon>Eukaryota</taxon>
        <taxon>Metazoa</taxon>
        <taxon>Ecdysozoa</taxon>
        <taxon>Nematoda</taxon>
        <taxon>Chromadorea</taxon>
        <taxon>Rhabditida</taxon>
        <taxon>Tylenchina</taxon>
        <taxon>Cephalobomorpha</taxon>
        <taxon>Cephaloboidea</taxon>
        <taxon>Cephalobidae</taxon>
        <taxon>Acrobeloides</taxon>
    </lineage>
</organism>
<feature type="region of interest" description="Disordered" evidence="3">
    <location>
        <begin position="1"/>
        <end position="22"/>
    </location>
</feature>
<dbReference type="GO" id="GO:0003725">
    <property type="term" value="F:double-stranded RNA binding"/>
    <property type="evidence" value="ECO:0007669"/>
    <property type="project" value="TreeGrafter"/>
</dbReference>
<proteinExistence type="predicted"/>
<evidence type="ECO:0000256" key="3">
    <source>
        <dbReference type="SAM" id="MobiDB-lite"/>
    </source>
</evidence>
<dbReference type="GO" id="GO:0007281">
    <property type="term" value="P:germ cell development"/>
    <property type="evidence" value="ECO:0007669"/>
    <property type="project" value="TreeGrafter"/>
</dbReference>
<dbReference type="AlphaFoldDB" id="A0A914ECN9"/>
<evidence type="ECO:0000259" key="4">
    <source>
        <dbReference type="PROSITE" id="PS50137"/>
    </source>
</evidence>
<dbReference type="CDD" id="cd19860">
    <property type="entry name" value="DSRM_STAU_rpt4"/>
    <property type="match status" value="1"/>
</dbReference>
<keyword evidence="1 2" id="KW-0694">RNA-binding</keyword>
<sequence>MESNLWCSKDSNSKEQNGKHVYNYAERKSDNEKTPMCRIAELARYNKLKHEYILLDESGPAHKKRFTVKLVLCPGEEFEGSGASIKKAQQSAADVAIQKTTLPRPQQKVKKINKDSSNPIMLLKTVAIRLSLEVHYHDETIIHSVPSYNNFPVNPSPLCLPIQSPSQLYPSNQFGISSRPPLFPGPIYPNGAPSLPPFNIQHPSYRLATPPPTLFNFHPNVKNKQVMPHMNAQLPFPNPNMRMAPPPVSFIPTSMSYPSINQSTHGQANHNKSTIHKFVVKLSDGTQHVGTGAQKYLAKMNAATQALLHLRPALVELENKISMEKALDKNKAEHQNEKERISDALDFLRDSETPDSDEGNGDTNLEVHTDEQASTSEIPGETKRKKSKSVVSQVHECALRLKMNVEFEVLMESGEPHNRRYLLRCRLSSNAQSIIADGEGASKKSAKQDACKKLLEKIRGIENDPLYLASVIVKSSKKNAFGNVKEAKRKTIVKDMKLNPQYGQHINPVSRLIQVMQIRKEPEPIFRLIGEHGQNRSREFTVEVTCQGVRKEGTGPNKKLAKRAAAEAMLNEIGYVKPMPQPGKSLLKKKNMPSELASTNTSAQQQAPVMEIGVFNPNEVVTFASIENGKDIEQTEESLAGRITALSLETFADVENSFNEATSPSPVIMEEETEKTISIKDEADMQPIRSIKRRVTFSNEVSACPPDDSSQTPVIAPLKSEVVLVNKLKKRGKDSKKYLSTDERRLIASLSRLFLTYTFAEERKAGLVPSEEKYYSIEFLMHISVMPTTSLVIQSAKDCLEKLAKTYKFTVVYSDFPKAQTDVDAQYFSLVTLGFEKPIVSQY</sequence>
<evidence type="ECO:0000256" key="1">
    <source>
        <dbReference type="ARBA" id="ARBA00022884"/>
    </source>
</evidence>
<dbReference type="GO" id="GO:0035418">
    <property type="term" value="P:protein localization to synapse"/>
    <property type="evidence" value="ECO:0007669"/>
    <property type="project" value="TreeGrafter"/>
</dbReference>
<feature type="domain" description="DRBM" evidence="4">
    <location>
        <begin position="34"/>
        <end position="102"/>
    </location>
</feature>
<dbReference type="PROSITE" id="PS50137">
    <property type="entry name" value="DS_RBD"/>
    <property type="match status" value="3"/>
</dbReference>
<dbReference type="CDD" id="cd19857">
    <property type="entry name" value="DSRM_STAU_rpt1"/>
    <property type="match status" value="1"/>
</dbReference>
<dbReference type="GO" id="GO:0005886">
    <property type="term" value="C:plasma membrane"/>
    <property type="evidence" value="ECO:0007669"/>
    <property type="project" value="TreeGrafter"/>
</dbReference>
<evidence type="ECO:0000313" key="6">
    <source>
        <dbReference type="WBParaSite" id="ACRNAN_scaffold7342.g17360.t1"/>
    </source>
</evidence>
<dbReference type="InterPro" id="IPR014720">
    <property type="entry name" value="dsRBD_dom"/>
</dbReference>
<dbReference type="GO" id="GO:0032839">
    <property type="term" value="C:dendrite cytoplasm"/>
    <property type="evidence" value="ECO:0007669"/>
    <property type="project" value="GOC"/>
</dbReference>
<evidence type="ECO:0000313" key="5">
    <source>
        <dbReference type="Proteomes" id="UP000887540"/>
    </source>
</evidence>